<dbReference type="InterPro" id="IPR003439">
    <property type="entry name" value="ABC_transporter-like_ATP-bd"/>
</dbReference>
<dbReference type="Pfam" id="PF00005">
    <property type="entry name" value="ABC_tran"/>
    <property type="match status" value="2"/>
</dbReference>
<dbReference type="PROSITE" id="PS00211">
    <property type="entry name" value="ABC_TRANSPORTER_1"/>
    <property type="match status" value="2"/>
</dbReference>
<evidence type="ECO:0000256" key="7">
    <source>
        <dbReference type="ARBA" id="ARBA00022840"/>
    </source>
</evidence>
<comment type="caution">
    <text evidence="12">The sequence shown here is derived from an EMBL/GenBank/DDBJ whole genome shotgun (WGS) entry which is preliminary data.</text>
</comment>
<keyword evidence="5" id="KW-0677">Repeat</keyword>
<keyword evidence="7 12" id="KW-0067">ATP-binding</keyword>
<dbReference type="InterPro" id="IPR050095">
    <property type="entry name" value="ECF_ABC_transporter_ATP-bd"/>
</dbReference>
<evidence type="ECO:0000256" key="5">
    <source>
        <dbReference type="ARBA" id="ARBA00022737"/>
    </source>
</evidence>
<dbReference type="InterPro" id="IPR022216">
    <property type="entry name" value="ABC_Co_transporter"/>
</dbReference>
<dbReference type="PANTHER" id="PTHR43553:SF26">
    <property type="entry name" value="ABC TRANSPORTER ATP-BINDING PROTEIN BC_2655-RELATED"/>
    <property type="match status" value="1"/>
</dbReference>
<evidence type="ECO:0000256" key="1">
    <source>
        <dbReference type="ARBA" id="ARBA00004202"/>
    </source>
</evidence>
<dbReference type="CDD" id="cd03225">
    <property type="entry name" value="ABC_cobalt_CbiO_domain1"/>
    <property type="match status" value="2"/>
</dbReference>
<feature type="domain" description="ABC transporter" evidence="11">
    <location>
        <begin position="304"/>
        <end position="536"/>
    </location>
</feature>
<dbReference type="Proteomes" id="UP000435187">
    <property type="component" value="Unassembled WGS sequence"/>
</dbReference>
<sequence>MRQPIIEFNHFTFKYYSQTDPTLKNIDVTIYQGEKVLILGPSGSGKSTLVHCLNGLVPFSYKGDIEGELLIKGNDTRNLDIFTISRMVGTVLQDTDGQFIGLNVGEDIAFSLENEKVPQHVMKESVQRVAELVEIEHHIDHSIHELSGGQKQRVSVGGVMVNEEVEILLFDEPLANLDPATGQYAMELIDRIHQETNKTIMMIEHRLEDALHIDFDRVIVLDEGEVVFNGAPKQLLASHVLNQVHIREPLYLKALKYSGCEIEPDMGLEHIDTLNIAEDCQRQLKQWYSKSKEQGEEDASTPLLEVNNLNFRYQQDPILQNISFSIQQGEMVSIVGKNGAGKSTLSKLICGFETMNSGQIFLGGQDITNQTIFERANHIGFVLQNPNHMISKHMIYDEVALGLVNRGYSQKEIEERVWETLKVCGLYQFRNWPISALSYGQKKRVTIASILVLEPNIIILDEPTAGQDFRHYTEMMEFLRQLNDNGTTILFITHDMHLMLEYTSRSIVLADGRLIADESAVDVITNDEIVEKANLKRTSLFDIAVKVGISDPKQFVHHFISYDRKVRARWQ</sequence>
<name>A0A6N7R5J7_9BACI</name>
<keyword evidence="6" id="KW-0547">Nucleotide-binding</keyword>
<dbReference type="GO" id="GO:0016887">
    <property type="term" value="F:ATP hydrolysis activity"/>
    <property type="evidence" value="ECO:0007669"/>
    <property type="project" value="InterPro"/>
</dbReference>
<dbReference type="SMART" id="SM00382">
    <property type="entry name" value="AAA"/>
    <property type="match status" value="2"/>
</dbReference>
<dbReference type="Gene3D" id="3.40.50.300">
    <property type="entry name" value="P-loop containing nucleotide triphosphate hydrolases"/>
    <property type="match status" value="2"/>
</dbReference>
<keyword evidence="13" id="KW-1185">Reference proteome</keyword>
<accession>A0A6N7R5J7</accession>
<dbReference type="RefSeq" id="WP_153836907.1">
    <property type="nucleotide sequence ID" value="NZ_JBHUMW010000009.1"/>
</dbReference>
<dbReference type="GO" id="GO:0015087">
    <property type="term" value="F:cobalt ion transmembrane transporter activity"/>
    <property type="evidence" value="ECO:0007669"/>
    <property type="project" value="UniProtKB-ARBA"/>
</dbReference>
<comment type="similarity">
    <text evidence="2">Belongs to the ABC transporter superfamily.</text>
</comment>
<evidence type="ECO:0000256" key="6">
    <source>
        <dbReference type="ARBA" id="ARBA00022741"/>
    </source>
</evidence>
<dbReference type="InterPro" id="IPR003593">
    <property type="entry name" value="AAA+_ATPase"/>
</dbReference>
<gene>
    <name evidence="12" type="ORF">GH885_19130</name>
</gene>
<evidence type="ECO:0000256" key="4">
    <source>
        <dbReference type="ARBA" id="ARBA00022475"/>
    </source>
</evidence>
<evidence type="ECO:0000313" key="12">
    <source>
        <dbReference type="EMBL" id="MRI68424.1"/>
    </source>
</evidence>
<dbReference type="GO" id="GO:0042626">
    <property type="term" value="F:ATPase-coupled transmembrane transporter activity"/>
    <property type="evidence" value="ECO:0007669"/>
    <property type="project" value="TreeGrafter"/>
</dbReference>
<evidence type="ECO:0000256" key="10">
    <source>
        <dbReference type="ARBA" id="ARBA00025157"/>
    </source>
</evidence>
<reference evidence="12 13" key="1">
    <citation type="submission" date="2019-10" db="EMBL/GenBank/DDBJ databases">
        <title>Gracilibacillus salitolerans sp. nov., a moderate halophile isolated from a saline soil in northwest China.</title>
        <authorList>
            <person name="Gan L."/>
        </authorList>
    </citation>
    <scope>NUCLEOTIDE SEQUENCE [LARGE SCALE GENOMIC DNA]</scope>
    <source>
        <strain evidence="12 13">TP2-8</strain>
    </source>
</reference>
<feature type="domain" description="ABC transporter" evidence="11">
    <location>
        <begin position="6"/>
        <end position="248"/>
    </location>
</feature>
<dbReference type="InterPro" id="IPR015856">
    <property type="entry name" value="ABC_transpr_CbiO/EcfA_su"/>
</dbReference>
<dbReference type="AlphaFoldDB" id="A0A6N7R5J7"/>
<dbReference type="GO" id="GO:0005524">
    <property type="term" value="F:ATP binding"/>
    <property type="evidence" value="ECO:0007669"/>
    <property type="project" value="UniProtKB-KW"/>
</dbReference>
<comment type="subcellular location">
    <subcellularLocation>
        <location evidence="1">Cell membrane</location>
        <topology evidence="1">Peripheral membrane protein</topology>
    </subcellularLocation>
</comment>
<keyword evidence="4" id="KW-1003">Cell membrane</keyword>
<evidence type="ECO:0000313" key="13">
    <source>
        <dbReference type="Proteomes" id="UP000435187"/>
    </source>
</evidence>
<organism evidence="12 13">
    <name type="scientific">Gracilibacillus thailandensis</name>
    <dbReference type="NCBI Taxonomy" id="563735"/>
    <lineage>
        <taxon>Bacteria</taxon>
        <taxon>Bacillati</taxon>
        <taxon>Bacillota</taxon>
        <taxon>Bacilli</taxon>
        <taxon>Bacillales</taxon>
        <taxon>Bacillaceae</taxon>
        <taxon>Gracilibacillus</taxon>
    </lineage>
</organism>
<evidence type="ECO:0000256" key="2">
    <source>
        <dbReference type="ARBA" id="ARBA00005417"/>
    </source>
</evidence>
<evidence type="ECO:0000256" key="8">
    <source>
        <dbReference type="ARBA" id="ARBA00022967"/>
    </source>
</evidence>
<proteinExistence type="inferred from homology"/>
<protein>
    <submittedName>
        <fullName evidence="12">ATP-binding cassette domain-containing protein</fullName>
    </submittedName>
</protein>
<dbReference type="SUPFAM" id="SSF52540">
    <property type="entry name" value="P-loop containing nucleoside triphosphate hydrolases"/>
    <property type="match status" value="2"/>
</dbReference>
<keyword evidence="3" id="KW-0813">Transport</keyword>
<dbReference type="GO" id="GO:0043190">
    <property type="term" value="C:ATP-binding cassette (ABC) transporter complex"/>
    <property type="evidence" value="ECO:0007669"/>
    <property type="project" value="TreeGrafter"/>
</dbReference>
<comment type="function">
    <text evidence="10">Probably part of an ABC transporter complex. Responsible for energy coupling to the transport system.</text>
</comment>
<dbReference type="FunFam" id="3.40.50.300:FF:000224">
    <property type="entry name" value="Energy-coupling factor transporter ATP-binding protein EcfA"/>
    <property type="match status" value="1"/>
</dbReference>
<dbReference type="PANTHER" id="PTHR43553">
    <property type="entry name" value="HEAVY METAL TRANSPORTER"/>
    <property type="match status" value="1"/>
</dbReference>
<dbReference type="Pfam" id="PF12558">
    <property type="entry name" value="DUF3744"/>
    <property type="match status" value="1"/>
</dbReference>
<dbReference type="NCBIfam" id="NF010167">
    <property type="entry name" value="PRK13648.1"/>
    <property type="match status" value="2"/>
</dbReference>
<dbReference type="EMBL" id="WJEE01000066">
    <property type="protein sequence ID" value="MRI68424.1"/>
    <property type="molecule type" value="Genomic_DNA"/>
</dbReference>
<keyword evidence="9" id="KW-0472">Membrane</keyword>
<evidence type="ECO:0000259" key="11">
    <source>
        <dbReference type="PROSITE" id="PS50893"/>
    </source>
</evidence>
<dbReference type="PROSITE" id="PS50893">
    <property type="entry name" value="ABC_TRANSPORTER_2"/>
    <property type="match status" value="2"/>
</dbReference>
<keyword evidence="8" id="KW-1278">Translocase</keyword>
<dbReference type="InterPro" id="IPR027417">
    <property type="entry name" value="P-loop_NTPase"/>
</dbReference>
<dbReference type="FunFam" id="3.40.50.300:FF:001422">
    <property type="entry name" value="Cobalt ABC transporter ATP-binding protein"/>
    <property type="match status" value="1"/>
</dbReference>
<evidence type="ECO:0000256" key="9">
    <source>
        <dbReference type="ARBA" id="ARBA00023136"/>
    </source>
</evidence>
<dbReference type="InterPro" id="IPR017871">
    <property type="entry name" value="ABC_transporter-like_CS"/>
</dbReference>
<evidence type="ECO:0000256" key="3">
    <source>
        <dbReference type="ARBA" id="ARBA00022448"/>
    </source>
</evidence>